<proteinExistence type="predicted"/>
<feature type="transmembrane region" description="Helical" evidence="1">
    <location>
        <begin position="262"/>
        <end position="279"/>
    </location>
</feature>
<feature type="transmembrane region" description="Helical" evidence="1">
    <location>
        <begin position="127"/>
        <end position="147"/>
    </location>
</feature>
<feature type="transmembrane region" description="Helical" evidence="1">
    <location>
        <begin position="291"/>
        <end position="309"/>
    </location>
</feature>
<evidence type="ECO:0000256" key="1">
    <source>
        <dbReference type="SAM" id="Phobius"/>
    </source>
</evidence>
<evidence type="ECO:0000313" key="3">
    <source>
        <dbReference type="Proteomes" id="UP001220395"/>
    </source>
</evidence>
<organism evidence="2 3">
    <name type="scientific">Sphingomonas naphthae</name>
    <dbReference type="NCBI Taxonomy" id="1813468"/>
    <lineage>
        <taxon>Bacteria</taxon>
        <taxon>Pseudomonadati</taxon>
        <taxon>Pseudomonadota</taxon>
        <taxon>Alphaproteobacteria</taxon>
        <taxon>Sphingomonadales</taxon>
        <taxon>Sphingomonadaceae</taxon>
        <taxon>Sphingomonas</taxon>
    </lineage>
</organism>
<dbReference type="EMBL" id="CP117411">
    <property type="protein sequence ID" value="WCT73624.1"/>
    <property type="molecule type" value="Genomic_DNA"/>
</dbReference>
<accession>A0ABY7TKD3</accession>
<feature type="transmembrane region" description="Helical" evidence="1">
    <location>
        <begin position="42"/>
        <end position="59"/>
    </location>
</feature>
<feature type="transmembrane region" description="Helical" evidence="1">
    <location>
        <begin position="95"/>
        <end position="115"/>
    </location>
</feature>
<reference evidence="2 3" key="1">
    <citation type="submission" date="2023-02" db="EMBL/GenBank/DDBJ databases">
        <title>Genome sequence of Sphingomonas naphthae.</title>
        <authorList>
            <person name="Kim S."/>
            <person name="Heo J."/>
            <person name="Kwon S.-W."/>
        </authorList>
    </citation>
    <scope>NUCLEOTIDE SEQUENCE [LARGE SCALE GENOMIC DNA]</scope>
    <source>
        <strain evidence="2 3">KACC 18716</strain>
    </source>
</reference>
<keyword evidence="3" id="KW-1185">Reference proteome</keyword>
<feature type="transmembrane region" description="Helical" evidence="1">
    <location>
        <begin position="452"/>
        <end position="474"/>
    </location>
</feature>
<protein>
    <recommendedName>
        <fullName evidence="4">O-antigen polysaccharide polymerase Wzy</fullName>
    </recommendedName>
</protein>
<dbReference type="RefSeq" id="WP_273688005.1">
    <property type="nucleotide sequence ID" value="NZ_CP117411.1"/>
</dbReference>
<feature type="transmembrane region" description="Helical" evidence="1">
    <location>
        <begin position="486"/>
        <end position="504"/>
    </location>
</feature>
<feature type="transmembrane region" description="Helical" evidence="1">
    <location>
        <begin position="240"/>
        <end position="256"/>
    </location>
</feature>
<sequence>MASVAVGGAMTADAVREDSAPATVRSDHDPVTIGRLKRVREIASLLLVGCLVMQAFLDISIDNLLSSTLAAATGWAAFAYCLTPNRVVLYPISTLSIIGAALVTGFGGLIFQTAYLNPIVTNLENPVTTFLFGCGATATLIAAHHIYRHSHFCRQAKIKLRENVYRPLQIFVAPRQSELMVMGLIGLAAVINSARFAEGTTIEIGDVTGQFLSAFRPLSVLPLLAIVPRVYGGDATARKWPIGLYFVALILAAAISNARSTFAFATLDVALVGAIFYLNGAWRPTKANRRALITGILIALAVGPMLYRLSGAMLVAREMRAVGGSAQLVQATAAAFMNGSSLEDIEKSLLDITSEYNEAYTPNQFINRTLAIKYVDLIYTAYVRLTPEDIAKARTESWETFLTLFPQPFLNAIGSSVDKSKRAYSSGDFYNTESGRYTELGSYLTGSSFVDAYAIFGLLCWPALGLFAILSFVLKDSLVTGRVSPGETVPIISVVGLISLARWFTNSFANDSFASLPVDLLRSFPQNVLMYVLVFWSVRLIMRALASQPSRMAIAR</sequence>
<feature type="transmembrane region" description="Helical" evidence="1">
    <location>
        <begin position="524"/>
        <end position="542"/>
    </location>
</feature>
<evidence type="ECO:0000313" key="2">
    <source>
        <dbReference type="EMBL" id="WCT73624.1"/>
    </source>
</evidence>
<feature type="transmembrane region" description="Helical" evidence="1">
    <location>
        <begin position="65"/>
        <end position="83"/>
    </location>
</feature>
<keyword evidence="1" id="KW-1133">Transmembrane helix</keyword>
<name>A0ABY7TKD3_9SPHN</name>
<dbReference type="Proteomes" id="UP001220395">
    <property type="component" value="Chromosome"/>
</dbReference>
<evidence type="ECO:0008006" key="4">
    <source>
        <dbReference type="Google" id="ProtNLM"/>
    </source>
</evidence>
<gene>
    <name evidence="2" type="ORF">PQ455_18770</name>
</gene>
<keyword evidence="1" id="KW-0472">Membrane</keyword>
<keyword evidence="1" id="KW-0812">Transmembrane</keyword>